<dbReference type="AlphaFoldDB" id="A0A0W7X8I6"/>
<protein>
    <recommendedName>
        <fullName evidence="4">Tat pathway signal sequence domain protein</fullName>
    </recommendedName>
</protein>
<keyword evidence="1" id="KW-0732">Signal</keyword>
<dbReference type="STRING" id="1765722.AT728_21845"/>
<dbReference type="Proteomes" id="UP000054804">
    <property type="component" value="Unassembled WGS sequence"/>
</dbReference>
<dbReference type="PROSITE" id="PS51318">
    <property type="entry name" value="TAT"/>
    <property type="match status" value="1"/>
</dbReference>
<keyword evidence="3" id="KW-1185">Reference proteome</keyword>
<gene>
    <name evidence="2" type="ORF">AT728_21845</name>
</gene>
<dbReference type="OrthoDB" id="3654766at2"/>
<proteinExistence type="predicted"/>
<feature type="chain" id="PRO_5038785215" description="Tat pathway signal sequence domain protein" evidence="1">
    <location>
        <begin position="31"/>
        <end position="500"/>
    </location>
</feature>
<accession>A0A0W7X8I6</accession>
<evidence type="ECO:0000313" key="3">
    <source>
        <dbReference type="Proteomes" id="UP000054804"/>
    </source>
</evidence>
<sequence length="500" mass="53523">MTARRHRLSRRAVLGSLAAALLAASGTAPARARGPGAPVGPHFTPAHRYRPLDLLPTAFVQHDTGARTTAPAHQLAPAGPAAPFATVVVDIAALAPGATVTCGLQNTAGDRALRVRHHAHTPAGGTLSIEVTTPAATTTTARATVRLQAPCRLAFTVTGRTVTAFAAPGTPGMPWRPLLTDQGAAAALLDPRRPDLLNTLRYAHRGTGAAIRRVRAGHFGQLGLRDLHLVRTAEGEPYTREGRVFLTAGCAGAGFSQQAHTGVFAMDPAHPGRLEAVAKLFFTREGLLFGDHGGQIVYDGARERFIVVTVGGDLPAPGVRPYHLSTRADLLRGVHVLRDRPLDVPFTRSAWDPALIRDRGRWLWAYVDVTDHEKLTFGPVLAAAAPGGDYADALTRLPAQAGPPQTEGCRWQHLDGRPHLLVSDRARAAYPLLDRHLRPRGTLDAPYPSGTPFPQVFPVPGTAHDWLLVTFDESPYEQRVLPYGTHGEVVTMRARGGFRP</sequence>
<evidence type="ECO:0000256" key="1">
    <source>
        <dbReference type="SAM" id="SignalP"/>
    </source>
</evidence>
<dbReference type="InterPro" id="IPR006311">
    <property type="entry name" value="TAT_signal"/>
</dbReference>
<reference evidence="2 3" key="1">
    <citation type="submission" date="2015-12" db="EMBL/GenBank/DDBJ databases">
        <title>Draft genome sequence of Streptomyces silvensis ATCC 53525, a producer of novel hormone antagonists.</title>
        <authorList>
            <person name="Johnston C.W."/>
            <person name="Li Y."/>
            <person name="Magarvey N.A."/>
        </authorList>
    </citation>
    <scope>NUCLEOTIDE SEQUENCE [LARGE SCALE GENOMIC DNA]</scope>
    <source>
        <strain evidence="2 3">ATCC 53525</strain>
    </source>
</reference>
<name>A0A0W7X8I6_9ACTN</name>
<organism evidence="2 3">
    <name type="scientific">Streptomyces silvensis</name>
    <dbReference type="NCBI Taxonomy" id="1765722"/>
    <lineage>
        <taxon>Bacteria</taxon>
        <taxon>Bacillati</taxon>
        <taxon>Actinomycetota</taxon>
        <taxon>Actinomycetes</taxon>
        <taxon>Kitasatosporales</taxon>
        <taxon>Streptomycetaceae</taxon>
        <taxon>Streptomyces</taxon>
    </lineage>
</organism>
<evidence type="ECO:0000313" key="2">
    <source>
        <dbReference type="EMBL" id="KUF19198.1"/>
    </source>
</evidence>
<dbReference type="EMBL" id="LOCL01000028">
    <property type="protein sequence ID" value="KUF19198.1"/>
    <property type="molecule type" value="Genomic_DNA"/>
</dbReference>
<evidence type="ECO:0008006" key="4">
    <source>
        <dbReference type="Google" id="ProtNLM"/>
    </source>
</evidence>
<comment type="caution">
    <text evidence="2">The sequence shown here is derived from an EMBL/GenBank/DDBJ whole genome shotgun (WGS) entry which is preliminary data.</text>
</comment>
<dbReference type="RefSeq" id="WP_058846688.1">
    <property type="nucleotide sequence ID" value="NZ_LOCL01000028.1"/>
</dbReference>
<feature type="signal peptide" evidence="1">
    <location>
        <begin position="1"/>
        <end position="30"/>
    </location>
</feature>